<reference evidence="2" key="1">
    <citation type="journal article" date="2021" name="Nat. Commun.">
        <title>Genetic determinants of endophytism in the Arabidopsis root mycobiome.</title>
        <authorList>
            <person name="Mesny F."/>
            <person name="Miyauchi S."/>
            <person name="Thiergart T."/>
            <person name="Pickel B."/>
            <person name="Atanasova L."/>
            <person name="Karlsson M."/>
            <person name="Huettel B."/>
            <person name="Barry K.W."/>
            <person name="Haridas S."/>
            <person name="Chen C."/>
            <person name="Bauer D."/>
            <person name="Andreopoulos W."/>
            <person name="Pangilinan J."/>
            <person name="LaButti K."/>
            <person name="Riley R."/>
            <person name="Lipzen A."/>
            <person name="Clum A."/>
            <person name="Drula E."/>
            <person name="Henrissat B."/>
            <person name="Kohler A."/>
            <person name="Grigoriev I.V."/>
            <person name="Martin F.M."/>
            <person name="Hacquard S."/>
        </authorList>
    </citation>
    <scope>NUCLEOTIDE SEQUENCE</scope>
    <source>
        <strain evidence="2">MPI-CAGE-CH-0230</strain>
    </source>
</reference>
<dbReference type="Proteomes" id="UP000756346">
    <property type="component" value="Unassembled WGS sequence"/>
</dbReference>
<name>A0A9P9C0J8_9PEZI</name>
<evidence type="ECO:0000259" key="1">
    <source>
        <dbReference type="Pfam" id="PF06985"/>
    </source>
</evidence>
<sequence length="411" mass="45994">MDGNPTPYKYSQLDHGGNFFRVARLKAAKERGAEIDCDLVDAQIGDGTDYEAVSYTWGTDKDADFVVINEERLGIGLNLSLILRDLRLVNEDRVLWIDAICIDQGNIPERSHQVQRMGDIFRFARQVLFCVGRPTEMTDLLFAVLRELHTCLVDGDHEPTDSRSTAEARSTDVLRILQKRHYALMPRVQQGFDIIFQQSWFYRVWIVQEVANAGQGRIHCGSPSLATDVFLAGLRFFNVTPPPHCQQILDMLPGQNRTADRQPLFSLLQRLAASQASDARDKVWALLDLCSDLEAKTALKPDYGKSEALLVLDMITYFCGCETTLIAPRAWTELSQFLPCIENLYNTVLEWVIAADDTVNLEVLLASDGDKGTIDLRVLYSAIENPKSSGRLIMSSAGCWSSEQTQNAAGP</sequence>
<evidence type="ECO:0000313" key="3">
    <source>
        <dbReference type="Proteomes" id="UP000756346"/>
    </source>
</evidence>
<comment type="caution">
    <text evidence="2">The sequence shown here is derived from an EMBL/GenBank/DDBJ whole genome shotgun (WGS) entry which is preliminary data.</text>
</comment>
<dbReference type="PANTHER" id="PTHR24148">
    <property type="entry name" value="ANKYRIN REPEAT DOMAIN-CONTAINING PROTEIN 39 HOMOLOG-RELATED"/>
    <property type="match status" value="1"/>
</dbReference>
<protein>
    <submittedName>
        <fullName evidence="2">Heterokaryon incompatibility protein-domain-containing protein</fullName>
    </submittedName>
</protein>
<dbReference type="InterPro" id="IPR010730">
    <property type="entry name" value="HET"/>
</dbReference>
<dbReference type="GeneID" id="70187501"/>
<evidence type="ECO:0000313" key="2">
    <source>
        <dbReference type="EMBL" id="KAH7041174.1"/>
    </source>
</evidence>
<dbReference type="PANTHER" id="PTHR24148:SF64">
    <property type="entry name" value="HETEROKARYON INCOMPATIBILITY DOMAIN-CONTAINING PROTEIN"/>
    <property type="match status" value="1"/>
</dbReference>
<keyword evidence="3" id="KW-1185">Reference proteome</keyword>
<dbReference type="Pfam" id="PF06985">
    <property type="entry name" value="HET"/>
    <property type="match status" value="1"/>
</dbReference>
<feature type="domain" description="Heterokaryon incompatibility" evidence="1">
    <location>
        <begin position="50"/>
        <end position="209"/>
    </location>
</feature>
<dbReference type="InterPro" id="IPR052895">
    <property type="entry name" value="HetReg/Transcr_Mod"/>
</dbReference>
<gene>
    <name evidence="2" type="ORF">B0I36DRAFT_358366</name>
</gene>
<accession>A0A9P9C0J8</accession>
<dbReference type="OrthoDB" id="3477286at2759"/>
<dbReference type="AlphaFoldDB" id="A0A9P9C0J8"/>
<dbReference type="RefSeq" id="XP_046019229.1">
    <property type="nucleotide sequence ID" value="XM_046157955.1"/>
</dbReference>
<proteinExistence type="predicted"/>
<dbReference type="EMBL" id="JAGTJQ010000001">
    <property type="protein sequence ID" value="KAH7041174.1"/>
    <property type="molecule type" value="Genomic_DNA"/>
</dbReference>
<organism evidence="2 3">
    <name type="scientific">Microdochium trichocladiopsis</name>
    <dbReference type="NCBI Taxonomy" id="1682393"/>
    <lineage>
        <taxon>Eukaryota</taxon>
        <taxon>Fungi</taxon>
        <taxon>Dikarya</taxon>
        <taxon>Ascomycota</taxon>
        <taxon>Pezizomycotina</taxon>
        <taxon>Sordariomycetes</taxon>
        <taxon>Xylariomycetidae</taxon>
        <taxon>Xylariales</taxon>
        <taxon>Microdochiaceae</taxon>
        <taxon>Microdochium</taxon>
    </lineage>
</organism>